<protein>
    <recommendedName>
        <fullName evidence="3">C2H2-type domain-containing protein</fullName>
    </recommendedName>
</protein>
<dbReference type="Proteomes" id="UP001473302">
    <property type="component" value="Unassembled WGS sequence"/>
</dbReference>
<evidence type="ECO:0008006" key="3">
    <source>
        <dbReference type="Google" id="ProtNLM"/>
    </source>
</evidence>
<evidence type="ECO:0000313" key="2">
    <source>
        <dbReference type="Proteomes" id="UP001473302"/>
    </source>
</evidence>
<organism evidence="1 2">
    <name type="scientific">Mucor flavus</name>
    <dbReference type="NCBI Taxonomy" id="439312"/>
    <lineage>
        <taxon>Eukaryota</taxon>
        <taxon>Fungi</taxon>
        <taxon>Fungi incertae sedis</taxon>
        <taxon>Mucoromycota</taxon>
        <taxon>Mucoromycotina</taxon>
        <taxon>Mucoromycetes</taxon>
        <taxon>Mucorales</taxon>
        <taxon>Mucorineae</taxon>
        <taxon>Mucoraceae</taxon>
        <taxon>Mucor</taxon>
    </lineage>
</organism>
<keyword evidence="2" id="KW-1185">Reference proteome</keyword>
<accession>A0ABP9YJ05</accession>
<reference evidence="1 2" key="1">
    <citation type="submission" date="2024-04" db="EMBL/GenBank/DDBJ databases">
        <title>genome sequences of Mucor flavus KT1a and Helicostylum pulchrum KT1b strains isolated from the surface of a dry-aged beef.</title>
        <authorList>
            <person name="Toyotome T."/>
            <person name="Hosono M."/>
            <person name="Torimaru M."/>
            <person name="Fukuda K."/>
            <person name="Mikami N."/>
        </authorList>
    </citation>
    <scope>NUCLEOTIDE SEQUENCE [LARGE SCALE GENOMIC DNA]</scope>
    <source>
        <strain evidence="1 2">KT1a</strain>
    </source>
</reference>
<evidence type="ECO:0000313" key="1">
    <source>
        <dbReference type="EMBL" id="GAA5806840.1"/>
    </source>
</evidence>
<comment type="caution">
    <text evidence="1">The sequence shown here is derived from an EMBL/GenBank/DDBJ whole genome shotgun (WGS) entry which is preliminary data.</text>
</comment>
<sequence length="113" mass="13155">MTNYINSFEQCQTCGLGSFGYEYHVNKHYKTPRHKTRVCFKSLYLRSQGHSVTDYNIQAIFSDGVEYEGDNEYEYDDDVIMNDSTMEDDVESMSLTNDTFSLGFNDEEYSRGD</sequence>
<dbReference type="EMBL" id="BAABUK010000002">
    <property type="protein sequence ID" value="GAA5806840.1"/>
    <property type="molecule type" value="Genomic_DNA"/>
</dbReference>
<gene>
    <name evidence="1" type="ORF">MFLAVUS_000188</name>
</gene>
<name>A0ABP9YJ05_9FUNG</name>
<proteinExistence type="predicted"/>